<keyword evidence="1" id="KW-0812">Transmembrane</keyword>
<feature type="transmembrane region" description="Helical" evidence="1">
    <location>
        <begin position="20"/>
        <end position="41"/>
    </location>
</feature>
<keyword evidence="1" id="KW-1133">Transmembrane helix</keyword>
<evidence type="ECO:0000256" key="1">
    <source>
        <dbReference type="SAM" id="Phobius"/>
    </source>
</evidence>
<reference evidence="2 3" key="1">
    <citation type="journal article" date="2011" name="J. Bacteriol.">
        <title>Genome sequence of the repetitive-sequence-rich Mycoplasma fermentans strain M64.</title>
        <authorList>
            <person name="Shu H.W."/>
            <person name="Liu T.T."/>
            <person name="Chang H.Y."/>
            <person name="Liu Y.M."/>
            <person name="Wu K.M."/>
            <person name="Shu H.Y."/>
            <person name="Tsai S.F."/>
            <person name="Hsiao K.J."/>
            <person name="Hu W.S."/>
            <person name="Ng W.V."/>
        </authorList>
    </citation>
    <scope>NUCLEOTIDE SEQUENCE [LARGE SCALE GENOMIC DNA]</scope>
    <source>
        <strain evidence="2 3">M64</strain>
    </source>
</reference>
<protein>
    <submittedName>
        <fullName evidence="2">Uncharacterized protein</fullName>
    </submittedName>
</protein>
<name>A0AB32XAH7_MYCFM</name>
<dbReference type="AlphaFoldDB" id="A0AB32XAH7"/>
<proteinExistence type="predicted"/>
<dbReference type="KEGG" id="mfm:MfeM64YM_0066"/>
<organism evidence="2 3">
    <name type="scientific">Mycoplasmopsis fermentans (strain M64)</name>
    <name type="common">Mycoplasma fermentans</name>
    <dbReference type="NCBI Taxonomy" id="943945"/>
    <lineage>
        <taxon>Bacteria</taxon>
        <taxon>Bacillati</taxon>
        <taxon>Mycoplasmatota</taxon>
        <taxon>Mycoplasmoidales</taxon>
        <taxon>Metamycoplasmataceae</taxon>
        <taxon>Mycoplasmopsis</taxon>
    </lineage>
</organism>
<evidence type="ECO:0000313" key="3">
    <source>
        <dbReference type="Proteomes" id="UP000007473"/>
    </source>
</evidence>
<accession>A0AB32XAH7</accession>
<evidence type="ECO:0000313" key="2">
    <source>
        <dbReference type="EMBL" id="ADV34076.1"/>
    </source>
</evidence>
<keyword evidence="1" id="KW-0472">Membrane</keyword>
<gene>
    <name evidence="2" type="ordered locus">MfeM64YM_0066</name>
</gene>
<dbReference type="RefSeq" id="WP_013526626.1">
    <property type="nucleotide sequence ID" value="NC_014921.1"/>
</dbReference>
<feature type="transmembrane region" description="Helical" evidence="1">
    <location>
        <begin position="47"/>
        <end position="67"/>
    </location>
</feature>
<sequence length="146" mass="16417">MSEKGKKFKKKRTGMIIASLIFLFISIGLAGALFPIIHIVVTTKNSIGSIIAIIISAVFFIITIWFINFSIGTNYKVVNYKDKTIEVLVGVSYIELLVDGKTVDKLNVFKKRNASLSHNLDGDLIHVRIDGWVFYQVNIKINNELL</sequence>
<dbReference type="Proteomes" id="UP000007473">
    <property type="component" value="Chromosome"/>
</dbReference>
<dbReference type="EMBL" id="CP002458">
    <property type="protein sequence ID" value="ADV34076.1"/>
    <property type="molecule type" value="Genomic_DNA"/>
</dbReference>